<name>A0A7X4Y9W1_9BACT</name>
<dbReference type="AlphaFoldDB" id="A0A7X4Y9W1"/>
<protein>
    <submittedName>
        <fullName evidence="1">Uncharacterized protein</fullName>
    </submittedName>
</protein>
<dbReference type="Proteomes" id="UP000537825">
    <property type="component" value="Unassembled WGS sequence"/>
</dbReference>
<organism evidence="1 2">
    <name type="scientific">Corallococcus exiguus</name>
    <dbReference type="NCBI Taxonomy" id="83462"/>
    <lineage>
        <taxon>Bacteria</taxon>
        <taxon>Pseudomonadati</taxon>
        <taxon>Myxococcota</taxon>
        <taxon>Myxococcia</taxon>
        <taxon>Myxococcales</taxon>
        <taxon>Cystobacterineae</taxon>
        <taxon>Myxococcaceae</taxon>
        <taxon>Corallococcus</taxon>
    </lineage>
</organism>
<comment type="caution">
    <text evidence="1">The sequence shown here is derived from an EMBL/GenBank/DDBJ whole genome shotgun (WGS) entry which is preliminary data.</text>
</comment>
<dbReference type="RefSeq" id="WP_139919778.1">
    <property type="nucleotide sequence ID" value="NZ_CBCSLE010000019.1"/>
</dbReference>
<keyword evidence="2" id="KW-1185">Reference proteome</keyword>
<dbReference type="EMBL" id="JAAAPK010000003">
    <property type="protein sequence ID" value="NBC41335.1"/>
    <property type="molecule type" value="Genomic_DNA"/>
</dbReference>
<gene>
    <name evidence="1" type="ORF">GTZ93_16015</name>
</gene>
<evidence type="ECO:0000313" key="2">
    <source>
        <dbReference type="Proteomes" id="UP000537825"/>
    </source>
</evidence>
<sequence length="140" mass="15315">MASPGASAAERLKAEAALVESARLVSCNGDKVLAPMPEPLLAQLRTALTQVAVSRDPALTTPPWESVLLELKFRDGQTVFGQLVREDVLRLREERWCGEERRGVELLLADGPSLLPWFQQHLGPAQSKEHQLPPGLPPPP</sequence>
<reference evidence="1 2" key="1">
    <citation type="submission" date="2020-01" db="EMBL/GenBank/DDBJ databases">
        <title>The draft genome sequence of Corallococcus exiguus DSM 14696.</title>
        <authorList>
            <person name="Zhang X."/>
            <person name="Zhu H."/>
        </authorList>
    </citation>
    <scope>NUCLEOTIDE SEQUENCE [LARGE SCALE GENOMIC DNA]</scope>
    <source>
        <strain evidence="1 2">DSM 14696</strain>
    </source>
</reference>
<accession>A0A7X4Y9W1</accession>
<proteinExistence type="predicted"/>
<evidence type="ECO:0000313" key="1">
    <source>
        <dbReference type="EMBL" id="NBC41335.1"/>
    </source>
</evidence>